<dbReference type="AlphaFoldDB" id="A0AAV1YR30"/>
<sequence length="73" mass="7821">MRDLYAFALVVGTRGLGLHGKRIAAFSRCRSVERSDLDTKPTGGAAAANVPLRNHWAADSSRDLGGQHQEGTE</sequence>
<proteinExistence type="predicted"/>
<reference evidence="1 2" key="1">
    <citation type="submission" date="2024-04" db="EMBL/GenBank/DDBJ databases">
        <authorList>
            <person name="Rising A."/>
            <person name="Reimegard J."/>
            <person name="Sonavane S."/>
            <person name="Akerstrom W."/>
            <person name="Nylinder S."/>
            <person name="Hedman E."/>
            <person name="Kallberg Y."/>
        </authorList>
    </citation>
    <scope>NUCLEOTIDE SEQUENCE [LARGE SCALE GENOMIC DNA]</scope>
</reference>
<organism evidence="1 2">
    <name type="scientific">Larinioides sclopetarius</name>
    <dbReference type="NCBI Taxonomy" id="280406"/>
    <lineage>
        <taxon>Eukaryota</taxon>
        <taxon>Metazoa</taxon>
        <taxon>Ecdysozoa</taxon>
        <taxon>Arthropoda</taxon>
        <taxon>Chelicerata</taxon>
        <taxon>Arachnida</taxon>
        <taxon>Araneae</taxon>
        <taxon>Araneomorphae</taxon>
        <taxon>Entelegynae</taxon>
        <taxon>Araneoidea</taxon>
        <taxon>Araneidae</taxon>
        <taxon>Larinioides</taxon>
    </lineage>
</organism>
<evidence type="ECO:0000313" key="2">
    <source>
        <dbReference type="Proteomes" id="UP001497382"/>
    </source>
</evidence>
<evidence type="ECO:0000313" key="1">
    <source>
        <dbReference type="EMBL" id="CAL1261380.1"/>
    </source>
</evidence>
<name>A0AAV1YR30_9ARAC</name>
<protein>
    <submittedName>
        <fullName evidence="1">Uncharacterized protein</fullName>
    </submittedName>
</protein>
<dbReference type="Proteomes" id="UP001497382">
    <property type="component" value="Unassembled WGS sequence"/>
</dbReference>
<dbReference type="EMBL" id="CAXIEN010000002">
    <property type="protein sequence ID" value="CAL1261380.1"/>
    <property type="molecule type" value="Genomic_DNA"/>
</dbReference>
<keyword evidence="2" id="KW-1185">Reference proteome</keyword>
<comment type="caution">
    <text evidence="1">The sequence shown here is derived from an EMBL/GenBank/DDBJ whole genome shotgun (WGS) entry which is preliminary data.</text>
</comment>
<gene>
    <name evidence="1" type="ORF">LARSCL_LOCUS360</name>
</gene>
<accession>A0AAV1YR30</accession>